<dbReference type="Proteomes" id="UP001174909">
    <property type="component" value="Unassembled WGS sequence"/>
</dbReference>
<gene>
    <name evidence="2" type="ORF">GBAR_LOCUS17135</name>
</gene>
<accession>A0AA35SJN4</accession>
<reference evidence="2" key="1">
    <citation type="submission" date="2023-03" db="EMBL/GenBank/DDBJ databases">
        <authorList>
            <person name="Steffen K."/>
            <person name="Cardenas P."/>
        </authorList>
    </citation>
    <scope>NUCLEOTIDE SEQUENCE</scope>
</reference>
<comment type="caution">
    <text evidence="2">The sequence shown here is derived from an EMBL/GenBank/DDBJ whole genome shotgun (WGS) entry which is preliminary data.</text>
</comment>
<sequence>MPVGDECQGLPPVVSSEPGLQTQGGGEEVEGGRENWEDGKRRSGRRKRKVTASVREEPQQMYSVSEVDCEGAPIRQHIIHHEHHNLSSKRQCPEGYAVEKASNEQQQGAGHFEDVADSLSEGRMEHSSQDMYPLVIGEAESGSRSGDGGESEEIDVDLVAVIRSEQAKVHDLIAKCEEALSEGVAYETFFPVRIEEMLRAAHSLEQSLLDQKLAMKERLREILGIL</sequence>
<feature type="region of interest" description="Disordered" evidence="1">
    <location>
        <begin position="1"/>
        <end position="60"/>
    </location>
</feature>
<protein>
    <submittedName>
        <fullName evidence="2">Uncharacterized protein</fullName>
    </submittedName>
</protein>
<feature type="compositionally biased region" description="Basic and acidic residues" evidence="1">
    <location>
        <begin position="30"/>
        <end position="41"/>
    </location>
</feature>
<dbReference type="EMBL" id="CASHTH010002465">
    <property type="protein sequence ID" value="CAI8030212.1"/>
    <property type="molecule type" value="Genomic_DNA"/>
</dbReference>
<keyword evidence="3" id="KW-1185">Reference proteome</keyword>
<evidence type="ECO:0000313" key="3">
    <source>
        <dbReference type="Proteomes" id="UP001174909"/>
    </source>
</evidence>
<name>A0AA35SJN4_GEOBA</name>
<proteinExistence type="predicted"/>
<organism evidence="2 3">
    <name type="scientific">Geodia barretti</name>
    <name type="common">Barrett's horny sponge</name>
    <dbReference type="NCBI Taxonomy" id="519541"/>
    <lineage>
        <taxon>Eukaryota</taxon>
        <taxon>Metazoa</taxon>
        <taxon>Porifera</taxon>
        <taxon>Demospongiae</taxon>
        <taxon>Heteroscleromorpha</taxon>
        <taxon>Tetractinellida</taxon>
        <taxon>Astrophorina</taxon>
        <taxon>Geodiidae</taxon>
        <taxon>Geodia</taxon>
    </lineage>
</organism>
<evidence type="ECO:0000313" key="2">
    <source>
        <dbReference type="EMBL" id="CAI8030212.1"/>
    </source>
</evidence>
<evidence type="ECO:0000256" key="1">
    <source>
        <dbReference type="SAM" id="MobiDB-lite"/>
    </source>
</evidence>
<dbReference type="AlphaFoldDB" id="A0AA35SJN4"/>